<dbReference type="InterPro" id="IPR004155">
    <property type="entry name" value="PBS_lyase_HEAT"/>
</dbReference>
<organism evidence="2 3">
    <name type="scientific">Marine Group III euryarchaeote CG-Epi3</name>
    <dbReference type="NCBI Taxonomy" id="1888997"/>
    <lineage>
        <taxon>Archaea</taxon>
        <taxon>Methanobacteriati</taxon>
        <taxon>Thermoplasmatota</taxon>
        <taxon>Thermoplasmata</taxon>
        <taxon>Candidatus Thermoprofundales</taxon>
    </lineage>
</organism>
<dbReference type="Proteomes" id="UP000183138">
    <property type="component" value="Unassembled WGS sequence"/>
</dbReference>
<dbReference type="InterPro" id="IPR021133">
    <property type="entry name" value="HEAT_type_2"/>
</dbReference>
<accession>A0A1J5TR04</accession>
<dbReference type="Gene3D" id="1.10.150.20">
    <property type="entry name" value="5' to 3' exonuclease, C-terminal subdomain"/>
    <property type="match status" value="1"/>
</dbReference>
<feature type="region of interest" description="Disordered" evidence="1">
    <location>
        <begin position="175"/>
        <end position="226"/>
    </location>
</feature>
<dbReference type="SUPFAM" id="SSF48371">
    <property type="entry name" value="ARM repeat"/>
    <property type="match status" value="1"/>
</dbReference>
<name>A0A1J5TR04_9ARCH</name>
<comment type="caution">
    <text evidence="2">The sequence shown here is derived from an EMBL/GenBank/DDBJ whole genome shotgun (WGS) entry which is preliminary data.</text>
</comment>
<protein>
    <submittedName>
        <fullName evidence="2">Uncharacterized protein</fullName>
    </submittedName>
</protein>
<dbReference type="EMBL" id="MIYY01000012">
    <property type="protein sequence ID" value="OIR23361.1"/>
    <property type="molecule type" value="Genomic_DNA"/>
</dbReference>
<dbReference type="AlphaFoldDB" id="A0A1J5TR04"/>
<evidence type="ECO:0000313" key="2">
    <source>
        <dbReference type="EMBL" id="OIR23361.1"/>
    </source>
</evidence>
<evidence type="ECO:0000313" key="3">
    <source>
        <dbReference type="Proteomes" id="UP000183138"/>
    </source>
</evidence>
<feature type="compositionally biased region" description="Basic and acidic residues" evidence="1">
    <location>
        <begin position="182"/>
        <end position="198"/>
    </location>
</feature>
<sequence>MESDSNFSGSSSNRIQNLVEDLGDENFGTRNEALMTLKAMLPTSEVSISNALVEVISEHGDNKAGSNTSFVNKGAIELFQDMSELGLEPLVNDLLKDGDVFARRVATDAMGRTGRMAVLPYLINCMNDEDMYVRWQAAKGLGRFAGSSDARDALVSNMDDSKPYVRKRVARSLETFGGTGPIDEKVKGPMEEDGKGDIDGDGIPDSEDKKPRKANKKKSKSKGDDLARIAEKKSSIDFETLGKASEEDKDDLKTIKGIGPFLEQKLNALGIYTYKQISNMTPELEDQVNEAIEFFPGRIKRDNWVKQAKDLN</sequence>
<evidence type="ECO:0000256" key="1">
    <source>
        <dbReference type="SAM" id="MobiDB-lite"/>
    </source>
</evidence>
<dbReference type="SMART" id="SM00567">
    <property type="entry name" value="EZ_HEAT"/>
    <property type="match status" value="2"/>
</dbReference>
<feature type="compositionally biased region" description="Basic residues" evidence="1">
    <location>
        <begin position="211"/>
        <end position="220"/>
    </location>
</feature>
<dbReference type="InterPro" id="IPR016024">
    <property type="entry name" value="ARM-type_fold"/>
</dbReference>
<gene>
    <name evidence="2" type="ORF">BEU00_00495</name>
</gene>
<proteinExistence type="predicted"/>
<dbReference type="InterPro" id="IPR011989">
    <property type="entry name" value="ARM-like"/>
</dbReference>
<dbReference type="Pfam" id="PF13646">
    <property type="entry name" value="HEAT_2"/>
    <property type="match status" value="1"/>
</dbReference>
<dbReference type="PROSITE" id="PS50077">
    <property type="entry name" value="HEAT_REPEAT"/>
    <property type="match status" value="1"/>
</dbReference>
<dbReference type="Gene3D" id="1.25.10.10">
    <property type="entry name" value="Leucine-rich Repeat Variant"/>
    <property type="match status" value="1"/>
</dbReference>
<reference evidence="2 3" key="1">
    <citation type="submission" date="2016-08" db="EMBL/GenBank/DDBJ databases">
        <title>New Insights into Marine Group III Euryarchaeota, from dark to light.</title>
        <authorList>
            <person name="Haro-Moreno J.M."/>
            <person name="Rodriguez-Valera F."/>
            <person name="Lopez-Garcia P."/>
            <person name="Moreira D."/>
            <person name="Martin-Cuadrado A.B."/>
        </authorList>
    </citation>
    <scope>NUCLEOTIDE SEQUENCE [LARGE SCALE GENOMIC DNA]</scope>
    <source>
        <strain evidence="2">CG-Epi3</strain>
    </source>
</reference>